<proteinExistence type="predicted"/>
<dbReference type="InterPro" id="IPR018060">
    <property type="entry name" value="HTH_AraC"/>
</dbReference>
<keyword evidence="3" id="KW-0804">Transcription</keyword>
<gene>
    <name evidence="5" type="ORF">HH213_13025</name>
</gene>
<dbReference type="SUPFAM" id="SSF46689">
    <property type="entry name" value="Homeodomain-like"/>
    <property type="match status" value="1"/>
</dbReference>
<sequence>MQAPSNADRYIHAIPGVGAAAHVLQGRELEILRVHVQQPALVLVDRGVKTVRTSQGLSVRARPGEALVLGGGQTVDFTNAVHEGDHYEARWLVFDPVLLDDPFYRGEAVGKAVSARAVTKVADGLTDAFGRATQALVHSLPAAVARQRLLEVMHWLLEAGVALSAPPAAANISCKVRALIGARPQQDWSAGRVAIELAVSQATLRRRLAAEGNSLTELLVDTRMATALTLLQATTQPVSHIALSVGYESPSRFAVRFRQRFGFAPTAVRGHERTL</sequence>
<evidence type="ECO:0000256" key="3">
    <source>
        <dbReference type="ARBA" id="ARBA00023163"/>
    </source>
</evidence>
<dbReference type="Proteomes" id="UP000503117">
    <property type="component" value="Chromosome"/>
</dbReference>
<keyword evidence="2" id="KW-0238">DNA-binding</keyword>
<dbReference type="Pfam" id="PF12833">
    <property type="entry name" value="HTH_18"/>
    <property type="match status" value="1"/>
</dbReference>
<dbReference type="PRINTS" id="PR00032">
    <property type="entry name" value="HTHARAC"/>
</dbReference>
<accession>A0ABX6M9J8</accession>
<evidence type="ECO:0000313" key="6">
    <source>
        <dbReference type="Proteomes" id="UP000503117"/>
    </source>
</evidence>
<evidence type="ECO:0000256" key="2">
    <source>
        <dbReference type="ARBA" id="ARBA00023125"/>
    </source>
</evidence>
<protein>
    <submittedName>
        <fullName evidence="5">Helix-turn-helix transcriptional regulator</fullName>
    </submittedName>
</protein>
<name>A0ABX6M9J8_9BURK</name>
<dbReference type="EMBL" id="CP051684">
    <property type="protein sequence ID" value="QJD90920.1"/>
    <property type="molecule type" value="Genomic_DNA"/>
</dbReference>
<dbReference type="PANTHER" id="PTHR47894:SF4">
    <property type="entry name" value="HTH-TYPE TRANSCRIPTIONAL REGULATOR GADX"/>
    <property type="match status" value="1"/>
</dbReference>
<evidence type="ECO:0000259" key="4">
    <source>
        <dbReference type="PROSITE" id="PS01124"/>
    </source>
</evidence>
<organism evidence="5 6">
    <name type="scientific">Duganella dendranthematis</name>
    <dbReference type="NCBI Taxonomy" id="2728021"/>
    <lineage>
        <taxon>Bacteria</taxon>
        <taxon>Pseudomonadati</taxon>
        <taxon>Pseudomonadota</taxon>
        <taxon>Betaproteobacteria</taxon>
        <taxon>Burkholderiales</taxon>
        <taxon>Oxalobacteraceae</taxon>
        <taxon>Telluria group</taxon>
        <taxon>Duganella</taxon>
    </lineage>
</organism>
<dbReference type="InterPro" id="IPR020449">
    <property type="entry name" value="Tscrpt_reg_AraC-type_HTH"/>
</dbReference>
<keyword evidence="6" id="KW-1185">Reference proteome</keyword>
<evidence type="ECO:0000313" key="5">
    <source>
        <dbReference type="EMBL" id="QJD90920.1"/>
    </source>
</evidence>
<dbReference type="PROSITE" id="PS01124">
    <property type="entry name" value="HTH_ARAC_FAMILY_2"/>
    <property type="match status" value="1"/>
</dbReference>
<keyword evidence="1" id="KW-0805">Transcription regulation</keyword>
<evidence type="ECO:0000256" key="1">
    <source>
        <dbReference type="ARBA" id="ARBA00023015"/>
    </source>
</evidence>
<feature type="domain" description="HTH araC/xylS-type" evidence="4">
    <location>
        <begin position="174"/>
        <end position="271"/>
    </location>
</feature>
<reference evidence="5 6" key="1">
    <citation type="submission" date="2020-04" db="EMBL/GenBank/DDBJ databases">
        <title>Genome sequencing of novel species.</title>
        <authorList>
            <person name="Heo J."/>
            <person name="Kim S.-J."/>
            <person name="Kim J.-S."/>
            <person name="Hong S.-B."/>
            <person name="Kwon S.-W."/>
        </authorList>
    </citation>
    <scope>NUCLEOTIDE SEQUENCE [LARGE SCALE GENOMIC DNA]</scope>
    <source>
        <strain evidence="5 6">AF9R3</strain>
    </source>
</reference>
<dbReference type="PANTHER" id="PTHR47894">
    <property type="entry name" value="HTH-TYPE TRANSCRIPTIONAL REGULATOR GADX"/>
    <property type="match status" value="1"/>
</dbReference>
<dbReference type="Gene3D" id="1.10.10.60">
    <property type="entry name" value="Homeodomain-like"/>
    <property type="match status" value="1"/>
</dbReference>
<dbReference type="RefSeq" id="WP_169112512.1">
    <property type="nucleotide sequence ID" value="NZ_CP051684.1"/>
</dbReference>
<dbReference type="SMART" id="SM00342">
    <property type="entry name" value="HTH_ARAC"/>
    <property type="match status" value="1"/>
</dbReference>
<dbReference type="InterPro" id="IPR009057">
    <property type="entry name" value="Homeodomain-like_sf"/>
</dbReference>